<evidence type="ECO:0000313" key="3">
    <source>
        <dbReference type="EMBL" id="KAL3700429.1"/>
    </source>
</evidence>
<feature type="coiled-coil region" evidence="1">
    <location>
        <begin position="143"/>
        <end position="170"/>
    </location>
</feature>
<dbReference type="InterPro" id="IPR037386">
    <property type="entry name" value="CCDC40"/>
</dbReference>
<evidence type="ECO:0008006" key="5">
    <source>
        <dbReference type="Google" id="ProtNLM"/>
    </source>
</evidence>
<feature type="coiled-coil region" evidence="1">
    <location>
        <begin position="607"/>
        <end position="656"/>
    </location>
</feature>
<comment type="caution">
    <text evidence="3">The sequence shown here is derived from an EMBL/GenBank/DDBJ whole genome shotgun (WGS) entry which is preliminary data.</text>
</comment>
<feature type="coiled-coil region" evidence="1">
    <location>
        <begin position="304"/>
        <end position="373"/>
    </location>
</feature>
<organism evidence="3 4">
    <name type="scientific">Riccia sorocarpa</name>
    <dbReference type="NCBI Taxonomy" id="122646"/>
    <lineage>
        <taxon>Eukaryota</taxon>
        <taxon>Viridiplantae</taxon>
        <taxon>Streptophyta</taxon>
        <taxon>Embryophyta</taxon>
        <taxon>Marchantiophyta</taxon>
        <taxon>Marchantiopsida</taxon>
        <taxon>Marchantiidae</taxon>
        <taxon>Marchantiales</taxon>
        <taxon>Ricciaceae</taxon>
        <taxon>Riccia</taxon>
    </lineage>
</organism>
<evidence type="ECO:0000313" key="4">
    <source>
        <dbReference type="Proteomes" id="UP001633002"/>
    </source>
</evidence>
<keyword evidence="1" id="KW-0175">Coiled coil</keyword>
<feature type="compositionally biased region" description="Acidic residues" evidence="2">
    <location>
        <begin position="13"/>
        <end position="22"/>
    </location>
</feature>
<name>A0ABD3IFY6_9MARC</name>
<dbReference type="PANTHER" id="PTHR16275">
    <property type="entry name" value="COILED-COIL DOMAIN-CONTAINING PROTEIN 40"/>
    <property type="match status" value="1"/>
</dbReference>
<reference evidence="3 4" key="1">
    <citation type="submission" date="2024-09" db="EMBL/GenBank/DDBJ databases">
        <title>Chromosome-scale assembly of Riccia sorocarpa.</title>
        <authorList>
            <person name="Paukszto L."/>
        </authorList>
    </citation>
    <scope>NUCLEOTIDE SEQUENCE [LARGE SCALE GENOMIC DNA]</scope>
    <source>
        <strain evidence="3">LP-2024</strain>
        <tissue evidence="3">Aerial parts of the thallus</tissue>
    </source>
</reference>
<evidence type="ECO:0000256" key="2">
    <source>
        <dbReference type="SAM" id="MobiDB-lite"/>
    </source>
</evidence>
<feature type="region of interest" description="Disordered" evidence="2">
    <location>
        <begin position="1"/>
        <end position="33"/>
    </location>
</feature>
<dbReference type="AlphaFoldDB" id="A0ABD3IFY6"/>
<dbReference type="Proteomes" id="UP001633002">
    <property type="component" value="Unassembled WGS sequence"/>
</dbReference>
<feature type="compositionally biased region" description="Basic and acidic residues" evidence="2">
    <location>
        <begin position="1"/>
        <end position="12"/>
    </location>
</feature>
<keyword evidence="4" id="KW-1185">Reference proteome</keyword>
<proteinExistence type="predicted"/>
<dbReference type="EMBL" id="JBJQOH010000001">
    <property type="protein sequence ID" value="KAL3700429.1"/>
    <property type="molecule type" value="Genomic_DNA"/>
</dbReference>
<accession>A0ABD3IFY6</accession>
<sequence length="908" mass="105054">MDEKPKPPKDVTWDDDVEEIGDDYPAPKGLNEPRLTYIPEDVRDRRNHPALERAQIALKEQLATKKQDLEDRIYEQGSFLRRATKRREEAGVALYGMQKSLATLHLALHKDAEELTKAAEAHRKADEELFKTRQMHREKSGEMGKLRDKLELTRQELDDLLNSLKQVERYSQEIKGEIAVNRRKTYAAEEAMSAAEKHKKDQDHQISLMQARLKHQYEKQALVRAQLEVQERETKLANKALSEAGTEMDSINQEKKQVAVQWQSSLLVLSRCDEALQGLIDAIADQKEQEKSVDIEKESYKKVIRKEQELAEKQQAILRKIDREMKAVQKQTQAAIAKRLAYFEQYRKLVVSLEQIEAAVRKLKVERTHLETHLKIQDRELTRQSEGTHELEHKILENLVEHISLEKKAAQNTLHSIAKLRGMAKKEDMIATEIQFDLARIRVDVLSVQAYNENIKQAMDAVNKEVEEKLSHAGKVQTEIRKRHAEIEMKTKEIDRLNKTFFKLTADMKLGDQTPWEHIITNLKYEIQKITRSSSEKQKRWLVMQTNLINVVNSTNEVSESYQEKAVQSITLNQRKVRIETQAEAIRKFIKEVEKKVTTKQGVIVRLNDMVAKNATLEKLLKSQNENLQAANYAHLKELGRDLVALEEKIREMTAERSYAVKHLDELEHHAMLWKYKITFELKTQAQIDPNVGRAVIMALKKQCDRLQLTHDGLALVREKLIAGLENRVENRKIIDTKVKVMAQRKGFDGPASIEANLMKGCAELKKVTKESDKISEKIDTQLEVLDEKRNKITGEAEELVDCIQDSVKKQESLRMQLKETSHRRSTELMATALQQRMCKRYEDIRNNKWSVQIKSTVENDLEETQNKCGLLGNVVQMLMQQLPEILPKLDMLAVQISLANKKLTFPY</sequence>
<dbReference type="PANTHER" id="PTHR16275:SF8">
    <property type="entry name" value="COILED-COIL DOMAIN-CONTAINING PROTEIN 40"/>
    <property type="match status" value="1"/>
</dbReference>
<protein>
    <recommendedName>
        <fullName evidence="5">Coiled-coil domain-containing protein 40</fullName>
    </recommendedName>
</protein>
<evidence type="ECO:0000256" key="1">
    <source>
        <dbReference type="SAM" id="Coils"/>
    </source>
</evidence>
<gene>
    <name evidence="3" type="ORF">R1sor_018451</name>
</gene>